<dbReference type="InterPro" id="IPR035669">
    <property type="entry name" value="SGNH_plant_lipase-like"/>
</dbReference>
<dbReference type="GO" id="GO:0016788">
    <property type="term" value="F:hydrolase activity, acting on ester bonds"/>
    <property type="evidence" value="ECO:0007669"/>
    <property type="project" value="InterPro"/>
</dbReference>
<dbReference type="STRING" id="77586.A0A0D9WQG8"/>
<dbReference type="InterPro" id="IPR001087">
    <property type="entry name" value="GDSL"/>
</dbReference>
<reference evidence="3" key="3">
    <citation type="submission" date="2015-04" db="UniProtKB">
        <authorList>
            <consortium name="EnsemblPlants"/>
        </authorList>
    </citation>
    <scope>IDENTIFICATION</scope>
</reference>
<dbReference type="PANTHER" id="PTHR45642">
    <property type="entry name" value="GDSL ESTERASE/LIPASE EXL3"/>
    <property type="match status" value="1"/>
</dbReference>
<dbReference type="AlphaFoldDB" id="A0A0D9WQG8"/>
<feature type="chain" id="PRO_5002349079" description="SGNH hydrolase-type esterase domain-containing protein" evidence="2">
    <location>
        <begin position="32"/>
        <end position="348"/>
    </location>
</feature>
<dbReference type="InterPro" id="IPR050592">
    <property type="entry name" value="GDSL_lipolytic_enzyme"/>
</dbReference>
<evidence type="ECO:0008006" key="5">
    <source>
        <dbReference type="Google" id="ProtNLM"/>
    </source>
</evidence>
<dbReference type="Gramene" id="LPERR06G12950.1">
    <property type="protein sequence ID" value="LPERR06G12950.1"/>
    <property type="gene ID" value="LPERR06G12950"/>
</dbReference>
<dbReference type="eggNOG" id="ENOG502QW19">
    <property type="taxonomic scope" value="Eukaryota"/>
</dbReference>
<name>A0A0D9WQG8_9ORYZ</name>
<reference evidence="3 4" key="1">
    <citation type="submission" date="2012-08" db="EMBL/GenBank/DDBJ databases">
        <title>Oryza genome evolution.</title>
        <authorList>
            <person name="Wing R.A."/>
        </authorList>
    </citation>
    <scope>NUCLEOTIDE SEQUENCE</scope>
</reference>
<keyword evidence="2" id="KW-0732">Signal</keyword>
<dbReference type="Proteomes" id="UP000032180">
    <property type="component" value="Chromosome 6"/>
</dbReference>
<dbReference type="InterPro" id="IPR036514">
    <property type="entry name" value="SGNH_hydro_sf"/>
</dbReference>
<organism evidence="3 4">
    <name type="scientific">Leersia perrieri</name>
    <dbReference type="NCBI Taxonomy" id="77586"/>
    <lineage>
        <taxon>Eukaryota</taxon>
        <taxon>Viridiplantae</taxon>
        <taxon>Streptophyta</taxon>
        <taxon>Embryophyta</taxon>
        <taxon>Tracheophyta</taxon>
        <taxon>Spermatophyta</taxon>
        <taxon>Magnoliopsida</taxon>
        <taxon>Liliopsida</taxon>
        <taxon>Poales</taxon>
        <taxon>Poaceae</taxon>
        <taxon>BOP clade</taxon>
        <taxon>Oryzoideae</taxon>
        <taxon>Oryzeae</taxon>
        <taxon>Oryzinae</taxon>
        <taxon>Leersia</taxon>
    </lineage>
</organism>
<dbReference type="PANTHER" id="PTHR45642:SF128">
    <property type="entry name" value="OS06G0351500 PROTEIN"/>
    <property type="match status" value="1"/>
</dbReference>
<dbReference type="CDD" id="cd01837">
    <property type="entry name" value="SGNH_plant_lipase_like"/>
    <property type="match status" value="1"/>
</dbReference>
<dbReference type="HOGENOM" id="CLU_015101_0_1_1"/>
<feature type="signal peptide" evidence="2">
    <location>
        <begin position="1"/>
        <end position="31"/>
    </location>
</feature>
<comment type="similarity">
    <text evidence="1">Belongs to the 'GDSL' lipolytic enzyme family.</text>
</comment>
<reference evidence="4" key="2">
    <citation type="submission" date="2013-12" db="EMBL/GenBank/DDBJ databases">
        <authorList>
            <person name="Yu Y."/>
            <person name="Lee S."/>
            <person name="de Baynast K."/>
            <person name="Wissotski M."/>
            <person name="Liu L."/>
            <person name="Talag J."/>
            <person name="Goicoechea J."/>
            <person name="Angelova A."/>
            <person name="Jetty R."/>
            <person name="Kudrna D."/>
            <person name="Golser W."/>
            <person name="Rivera L."/>
            <person name="Zhang J."/>
            <person name="Wing R."/>
        </authorList>
    </citation>
    <scope>NUCLEOTIDE SEQUENCE</scope>
</reference>
<sequence>MCLCKCHATAQGCSLFVLLLLLAAVIPPASCRANPARNISAIFIFGDSTVDPGNNNNRLTLSKANFPPYGQDFPGGLATGRFSNGKAMGDMIASRLGVKELIPPYLGDGLQLDDLLTGVAFASGGSGYDPLTSKITKEKLRTLVGEETMTQVVSEALYFTSMGGNDLVNNYFLIPFKQDQYNLSSYVDFLISSAVNFTLQLNQMGAKRIGYFGIPPVGCSPSQIILGGHPSKECDQIRNQASELFNSKMKMEIDRLNAEQNIYGLNLAYIDFYSYLLQLTQQPEFYGFKEAAEGCCGSTLFDASIFIAYHTPCSNVLDYIYWDGFHPTEKAYRTVVDNVLRVTEEHLM</sequence>
<dbReference type="SUPFAM" id="SSF52266">
    <property type="entry name" value="SGNH hydrolase"/>
    <property type="match status" value="1"/>
</dbReference>
<evidence type="ECO:0000313" key="4">
    <source>
        <dbReference type="Proteomes" id="UP000032180"/>
    </source>
</evidence>
<accession>A0A0D9WQG8</accession>
<proteinExistence type="inferred from homology"/>
<evidence type="ECO:0000256" key="2">
    <source>
        <dbReference type="SAM" id="SignalP"/>
    </source>
</evidence>
<protein>
    <recommendedName>
        <fullName evidence="5">SGNH hydrolase-type esterase domain-containing protein</fullName>
    </recommendedName>
</protein>
<dbReference type="Pfam" id="PF00657">
    <property type="entry name" value="Lipase_GDSL"/>
    <property type="match status" value="1"/>
</dbReference>
<dbReference type="Gene3D" id="3.40.50.1110">
    <property type="entry name" value="SGNH hydrolase"/>
    <property type="match status" value="1"/>
</dbReference>
<evidence type="ECO:0000313" key="3">
    <source>
        <dbReference type="EnsemblPlants" id="LPERR06G12950.1"/>
    </source>
</evidence>
<evidence type="ECO:0000256" key="1">
    <source>
        <dbReference type="ARBA" id="ARBA00008668"/>
    </source>
</evidence>
<keyword evidence="4" id="KW-1185">Reference proteome</keyword>
<dbReference type="EnsemblPlants" id="LPERR06G12950.1">
    <property type="protein sequence ID" value="LPERR06G12950.1"/>
    <property type="gene ID" value="LPERR06G12950"/>
</dbReference>